<protein>
    <submittedName>
        <fullName evidence="1">Uncharacterized protein</fullName>
    </submittedName>
</protein>
<name>A0ABN3MEM1_9ACTN</name>
<dbReference type="Proteomes" id="UP001501721">
    <property type="component" value="Unassembled WGS sequence"/>
</dbReference>
<keyword evidence="2" id="KW-1185">Reference proteome</keyword>
<evidence type="ECO:0000313" key="2">
    <source>
        <dbReference type="Proteomes" id="UP001501721"/>
    </source>
</evidence>
<reference evidence="1 2" key="1">
    <citation type="journal article" date="2019" name="Int. J. Syst. Evol. Microbiol.">
        <title>The Global Catalogue of Microorganisms (GCM) 10K type strain sequencing project: providing services to taxonomists for standard genome sequencing and annotation.</title>
        <authorList>
            <consortium name="The Broad Institute Genomics Platform"/>
            <consortium name="The Broad Institute Genome Sequencing Center for Infectious Disease"/>
            <person name="Wu L."/>
            <person name="Ma J."/>
        </authorList>
    </citation>
    <scope>NUCLEOTIDE SEQUENCE [LARGE SCALE GENOMIC DNA]</scope>
    <source>
        <strain evidence="1 2">JCM 6923</strain>
    </source>
</reference>
<evidence type="ECO:0000313" key="1">
    <source>
        <dbReference type="EMBL" id="GAA2500414.1"/>
    </source>
</evidence>
<comment type="caution">
    <text evidence="1">The sequence shown here is derived from an EMBL/GenBank/DDBJ whole genome shotgun (WGS) entry which is preliminary data.</text>
</comment>
<accession>A0ABN3MEM1</accession>
<gene>
    <name evidence="1" type="ORF">GCM10010422_56860</name>
</gene>
<sequence>MAEALLRFLGREHAAAGREQGAVDQWDMEGWGVAAGSVAEGSTEPMPPLPSALYPYQTLPPATATEAGALPVPVG</sequence>
<organism evidence="1 2">
    <name type="scientific">Streptomyces graminearus</name>
    <dbReference type="NCBI Taxonomy" id="284030"/>
    <lineage>
        <taxon>Bacteria</taxon>
        <taxon>Bacillati</taxon>
        <taxon>Actinomycetota</taxon>
        <taxon>Actinomycetes</taxon>
        <taxon>Kitasatosporales</taxon>
        <taxon>Streptomycetaceae</taxon>
        <taxon>Streptomyces</taxon>
    </lineage>
</organism>
<dbReference type="EMBL" id="BAAATL010000029">
    <property type="protein sequence ID" value="GAA2500414.1"/>
    <property type="molecule type" value="Genomic_DNA"/>
</dbReference>
<proteinExistence type="predicted"/>
<dbReference type="RefSeq" id="WP_346077971.1">
    <property type="nucleotide sequence ID" value="NZ_BAAATL010000029.1"/>
</dbReference>